<feature type="compositionally biased region" description="Low complexity" evidence="1">
    <location>
        <begin position="138"/>
        <end position="152"/>
    </location>
</feature>
<evidence type="ECO:0000313" key="3">
    <source>
        <dbReference type="Proteomes" id="UP001161276"/>
    </source>
</evidence>
<accession>A0AA42WEV1</accession>
<dbReference type="RefSeq" id="WP_280027824.1">
    <property type="nucleotide sequence ID" value="NZ_JAOCKG010000007.1"/>
</dbReference>
<sequence length="197" mass="21166">MSVLSELVGALQILADDGDGREFFNRIGRKRPAAGVCFAEVPICGGIADWQSAGLLEMGRRRVLTGAACPLGLEEVIRRGLMCENKPMATVRKRPSTTSGDLPIVRYVVQTGSPTPKGKAPRKQAGKPVRAARKLADPKPASKMAKKAPAQPESVTYTALTAPKRTNPFLVGRKKAIEIAKRAGILDEAGNLQSFYR</sequence>
<evidence type="ECO:0000256" key="1">
    <source>
        <dbReference type="SAM" id="MobiDB-lite"/>
    </source>
</evidence>
<evidence type="ECO:0000313" key="2">
    <source>
        <dbReference type="EMBL" id="MDH2052329.1"/>
    </source>
</evidence>
<feature type="compositionally biased region" description="Basic residues" evidence="1">
    <location>
        <begin position="119"/>
        <end position="133"/>
    </location>
</feature>
<name>A0AA42WEV1_9BURK</name>
<protein>
    <submittedName>
        <fullName evidence="2">Uncharacterized protein</fullName>
    </submittedName>
</protein>
<dbReference type="Proteomes" id="UP001161276">
    <property type="component" value="Unassembled WGS sequence"/>
</dbReference>
<comment type="caution">
    <text evidence="2">The sequence shown here is derived from an EMBL/GenBank/DDBJ whole genome shotgun (WGS) entry which is preliminary data.</text>
</comment>
<reference evidence="2" key="1">
    <citation type="submission" date="2022-09" db="EMBL/GenBank/DDBJ databases">
        <title>Intensive care unit water sources are persistently colonized with multi-drug resistant bacteria and are the site of extensive horizontal gene transfer of antibiotic resistance genes.</title>
        <authorList>
            <person name="Diorio-Toth L."/>
        </authorList>
    </citation>
    <scope>NUCLEOTIDE SEQUENCE</scope>
    <source>
        <strain evidence="2">GD03676</strain>
    </source>
</reference>
<dbReference type="EMBL" id="JAOCKG010000007">
    <property type="protein sequence ID" value="MDH2052329.1"/>
    <property type="molecule type" value="Genomic_DNA"/>
</dbReference>
<proteinExistence type="predicted"/>
<feature type="region of interest" description="Disordered" evidence="1">
    <location>
        <begin position="111"/>
        <end position="152"/>
    </location>
</feature>
<dbReference type="AlphaFoldDB" id="A0AA42WEV1"/>
<organism evidence="2 3">
    <name type="scientific">Achromobacter marplatensis</name>
    <dbReference type="NCBI Taxonomy" id="470868"/>
    <lineage>
        <taxon>Bacteria</taxon>
        <taxon>Pseudomonadati</taxon>
        <taxon>Pseudomonadota</taxon>
        <taxon>Betaproteobacteria</taxon>
        <taxon>Burkholderiales</taxon>
        <taxon>Alcaligenaceae</taxon>
        <taxon>Achromobacter</taxon>
    </lineage>
</organism>
<gene>
    <name evidence="2" type="ORF">N5K24_18125</name>
</gene>